<dbReference type="AlphaFoldDB" id="A0A0M3ITC6"/>
<evidence type="ECO:0000256" key="1">
    <source>
        <dbReference type="SAM" id="Phobius"/>
    </source>
</evidence>
<reference evidence="3" key="1">
    <citation type="submission" date="2017-02" db="UniProtKB">
        <authorList>
            <consortium name="WormBaseParasite"/>
        </authorList>
    </citation>
    <scope>IDENTIFICATION</scope>
</reference>
<protein>
    <submittedName>
        <fullName evidence="3">Ovule protein</fullName>
    </submittedName>
</protein>
<evidence type="ECO:0000313" key="2">
    <source>
        <dbReference type="Proteomes" id="UP000036681"/>
    </source>
</evidence>
<feature type="transmembrane region" description="Helical" evidence="1">
    <location>
        <begin position="45"/>
        <end position="65"/>
    </location>
</feature>
<keyword evidence="1" id="KW-0812">Transmembrane</keyword>
<keyword evidence="1" id="KW-1133">Transmembrane helix</keyword>
<feature type="transmembrane region" description="Helical" evidence="1">
    <location>
        <begin position="21"/>
        <end position="39"/>
    </location>
</feature>
<accession>A0A0M3ITC6</accession>
<organism evidence="2 3">
    <name type="scientific">Ascaris lumbricoides</name>
    <name type="common">Giant roundworm</name>
    <dbReference type="NCBI Taxonomy" id="6252"/>
    <lineage>
        <taxon>Eukaryota</taxon>
        <taxon>Metazoa</taxon>
        <taxon>Ecdysozoa</taxon>
        <taxon>Nematoda</taxon>
        <taxon>Chromadorea</taxon>
        <taxon>Rhabditida</taxon>
        <taxon>Spirurina</taxon>
        <taxon>Ascaridomorpha</taxon>
        <taxon>Ascaridoidea</taxon>
        <taxon>Ascarididae</taxon>
        <taxon>Ascaris</taxon>
    </lineage>
</organism>
<proteinExistence type="predicted"/>
<evidence type="ECO:0000313" key="3">
    <source>
        <dbReference type="WBParaSite" id="ALUE_0002200401-mRNA-1"/>
    </source>
</evidence>
<dbReference type="Proteomes" id="UP000036681">
    <property type="component" value="Unplaced"/>
</dbReference>
<keyword evidence="2" id="KW-1185">Reference proteome</keyword>
<keyword evidence="1" id="KW-0472">Membrane</keyword>
<dbReference type="WBParaSite" id="ALUE_0002200401-mRNA-1">
    <property type="protein sequence ID" value="ALUE_0002200401-mRNA-1"/>
    <property type="gene ID" value="ALUE_0002200401"/>
</dbReference>
<name>A0A0M3ITC6_ASCLU</name>
<sequence>MREVRLSEATKKRKSKCTKDGHEMTIVVLQASLVLVLFRQRNEKYPYKIVFSKLLSVDVFIYYFINFYR</sequence>